<accession>A0A1S4E974</accession>
<dbReference type="KEGG" id="dci:103507192"/>
<dbReference type="GeneID" id="103507192"/>
<protein>
    <submittedName>
        <fullName evidence="2">Uncharacterized protein LOC103507192</fullName>
    </submittedName>
</protein>
<evidence type="ECO:0000313" key="1">
    <source>
        <dbReference type="Proteomes" id="UP000079169"/>
    </source>
</evidence>
<dbReference type="PaxDb" id="121845-A0A1S4E974"/>
<name>A0A1S4E974_DIACI</name>
<sequence length="157" mass="17972">MKDAEHHIAHIVCYCASPCSSHSASFVSKFGRRRALTGRANNLRAHSRPHGKAARNVRRVSRPYGRHRLRSGHWIGGMSDAVPPTSVELFRHSPPGYVRPYCYCRVTRSRVHLRDNLRGGHLRHHLRLFPRQHLQLRVRDLSPASPAETPKWRGGEL</sequence>
<proteinExistence type="predicted"/>
<dbReference type="RefSeq" id="XP_017298707.1">
    <property type="nucleotide sequence ID" value="XM_017443218.2"/>
</dbReference>
<dbReference type="Proteomes" id="UP000079169">
    <property type="component" value="Unplaced"/>
</dbReference>
<organism evidence="1 2">
    <name type="scientific">Diaphorina citri</name>
    <name type="common">Asian citrus psyllid</name>
    <dbReference type="NCBI Taxonomy" id="121845"/>
    <lineage>
        <taxon>Eukaryota</taxon>
        <taxon>Metazoa</taxon>
        <taxon>Ecdysozoa</taxon>
        <taxon>Arthropoda</taxon>
        <taxon>Hexapoda</taxon>
        <taxon>Insecta</taxon>
        <taxon>Pterygota</taxon>
        <taxon>Neoptera</taxon>
        <taxon>Paraneoptera</taxon>
        <taxon>Hemiptera</taxon>
        <taxon>Sternorrhyncha</taxon>
        <taxon>Psylloidea</taxon>
        <taxon>Psyllidae</taxon>
        <taxon>Diaphorininae</taxon>
        <taxon>Diaphorina</taxon>
    </lineage>
</organism>
<reference evidence="2" key="1">
    <citation type="submission" date="2025-08" db="UniProtKB">
        <authorList>
            <consortium name="RefSeq"/>
        </authorList>
    </citation>
    <scope>IDENTIFICATION</scope>
</reference>
<gene>
    <name evidence="2" type="primary">LOC103507192</name>
</gene>
<evidence type="ECO:0000313" key="2">
    <source>
        <dbReference type="RefSeq" id="XP_017298707.1"/>
    </source>
</evidence>
<keyword evidence="1" id="KW-1185">Reference proteome</keyword>
<dbReference type="AlphaFoldDB" id="A0A1S4E974"/>